<dbReference type="Gene3D" id="3.30.70.100">
    <property type="match status" value="1"/>
</dbReference>
<dbReference type="eggNOG" id="COG5507">
    <property type="taxonomic scope" value="Bacteria"/>
</dbReference>
<dbReference type="InterPro" id="IPR011008">
    <property type="entry name" value="Dimeric_a/b-barrel"/>
</dbReference>
<protein>
    <recommendedName>
        <fullName evidence="3">DUF1428 domain-containing protein</fullName>
    </recommendedName>
</protein>
<sequence>MPYFDFYLVPVPIENKTAYEELAYISAQVLREYGAVRVVQCWLDPIGSGASTYHASEVRLDAGQYPTFLQVAGAREGETAVLSFVEWPDKAIRDAGMTKVTDDPRMQFQNWHPASTVAASLPAVSPPC</sequence>
<reference evidence="2" key="1">
    <citation type="journal article" date="2011" name="BMC Genomics">
        <title>Complete genome sequence of the filamentous anoxygenic phototrophic bacterium Chloroflexus aurantiacus.</title>
        <authorList>
            <person name="Tang K.H."/>
            <person name="Barry K."/>
            <person name="Chertkov O."/>
            <person name="Dalin E."/>
            <person name="Han C.S."/>
            <person name="Hauser L.J."/>
            <person name="Honchak B.M."/>
            <person name="Karbach L.E."/>
            <person name="Land M.L."/>
            <person name="Lapidus A."/>
            <person name="Larimer F.W."/>
            <person name="Mikhailova N."/>
            <person name="Pitluck S."/>
            <person name="Pierson B.K."/>
            <person name="Blankenship R.E."/>
        </authorList>
    </citation>
    <scope>NUCLEOTIDE SEQUENCE [LARGE SCALE GENOMIC DNA]</scope>
    <source>
        <strain evidence="2">ATCC 29366 / DSM 635 / J-10-fl</strain>
    </source>
</reference>
<evidence type="ECO:0008006" key="3">
    <source>
        <dbReference type="Google" id="ProtNLM"/>
    </source>
</evidence>
<dbReference type="KEGG" id="cau:Caur_2459"/>
<dbReference type="RefSeq" id="WP_012258320.1">
    <property type="nucleotide sequence ID" value="NC_010175.1"/>
</dbReference>
<name>A9WHX6_CHLAA</name>
<dbReference type="InParanoid" id="A9WHX6"/>
<dbReference type="Proteomes" id="UP000002008">
    <property type="component" value="Chromosome"/>
</dbReference>
<accession>A9WHX6</accession>
<dbReference type="HOGENOM" id="CLU_136844_0_0_0"/>
<organism evidence="1 2">
    <name type="scientific">Chloroflexus aurantiacus (strain ATCC 29366 / DSM 635 / J-10-fl)</name>
    <dbReference type="NCBI Taxonomy" id="324602"/>
    <lineage>
        <taxon>Bacteria</taxon>
        <taxon>Bacillati</taxon>
        <taxon>Chloroflexota</taxon>
        <taxon>Chloroflexia</taxon>
        <taxon>Chloroflexales</taxon>
        <taxon>Chloroflexineae</taxon>
        <taxon>Chloroflexaceae</taxon>
        <taxon>Chloroflexus</taxon>
    </lineage>
</organism>
<dbReference type="EMBL" id="CP000909">
    <property type="protein sequence ID" value="ABY35667.1"/>
    <property type="molecule type" value="Genomic_DNA"/>
</dbReference>
<dbReference type="InterPro" id="IPR009874">
    <property type="entry name" value="DUF1428"/>
</dbReference>
<dbReference type="SUPFAM" id="SSF54909">
    <property type="entry name" value="Dimeric alpha+beta barrel"/>
    <property type="match status" value="1"/>
</dbReference>
<proteinExistence type="predicted"/>
<evidence type="ECO:0000313" key="2">
    <source>
        <dbReference type="Proteomes" id="UP000002008"/>
    </source>
</evidence>
<gene>
    <name evidence="1" type="ordered locus">Caur_2459</name>
</gene>
<keyword evidence="2" id="KW-1185">Reference proteome</keyword>
<dbReference type="EnsemblBacteria" id="ABY35667">
    <property type="protein sequence ID" value="ABY35667"/>
    <property type="gene ID" value="Caur_2459"/>
</dbReference>
<evidence type="ECO:0000313" key="1">
    <source>
        <dbReference type="EMBL" id="ABY35667.1"/>
    </source>
</evidence>
<dbReference type="STRING" id="324602.Caur_2459"/>
<dbReference type="AlphaFoldDB" id="A9WHX6"/>
<dbReference type="Pfam" id="PF07237">
    <property type="entry name" value="DUF1428"/>
    <property type="match status" value="1"/>
</dbReference>